<name>A0A0K1PXK1_9BACT</name>
<organism evidence="2 3">
    <name type="scientific">Labilithrix luteola</name>
    <dbReference type="NCBI Taxonomy" id="1391654"/>
    <lineage>
        <taxon>Bacteria</taxon>
        <taxon>Pseudomonadati</taxon>
        <taxon>Myxococcota</taxon>
        <taxon>Polyangia</taxon>
        <taxon>Polyangiales</taxon>
        <taxon>Labilitrichaceae</taxon>
        <taxon>Labilithrix</taxon>
    </lineage>
</organism>
<protein>
    <submittedName>
        <fullName evidence="2">Type IV fimbrial biogenesis protein PilY1</fullName>
    </submittedName>
</protein>
<dbReference type="KEGG" id="llu:AKJ09_04896"/>
<evidence type="ECO:0000313" key="2">
    <source>
        <dbReference type="EMBL" id="AKU98232.1"/>
    </source>
</evidence>
<gene>
    <name evidence="2" type="ORF">AKJ09_04896</name>
</gene>
<feature type="compositionally biased region" description="Low complexity" evidence="1">
    <location>
        <begin position="42"/>
        <end position="54"/>
    </location>
</feature>
<evidence type="ECO:0000256" key="1">
    <source>
        <dbReference type="SAM" id="MobiDB-lite"/>
    </source>
</evidence>
<sequence length="421" mass="44460">MSDDGMHWGDPMNRARIERLLLATTATSLVVLVPWFVSCAASDSSPGSSPDGSDTTIGETGADADAGAANDAASEAGCDASDDACVSTVISCSNADWCPEDTGVSTNVALTSVWGSGPKDVWASGSAGTLAHYDGTAWVITPTKPAVQNTFQAVWGSGPNDVWAVSMTDVIFHSTGFANGTAKWEMVTAATPSGRDFTRVATALWGTGPDDVRIGARAYAQQDPETTEYVLYNQFTKTTAEDGGLAWTEERGDGTVHAFWGSSANDFWYVADNSPKNGWQRGLTMHATRGAKGLQWQNVDSQSSFTLEGIWGSSANDVWAVGDKGTLRHFTGGARWDIVESVTNMPLHAVWGTAANDIWAVGEAGTILHFDGTEWKPSTAAFKLGNKPNLLSVWGSSANDVWIVGDSVALHYTGPKGDATK</sequence>
<dbReference type="EMBL" id="CP012333">
    <property type="protein sequence ID" value="AKU98232.1"/>
    <property type="molecule type" value="Genomic_DNA"/>
</dbReference>
<keyword evidence="3" id="KW-1185">Reference proteome</keyword>
<dbReference type="STRING" id="1391654.AKJ09_04896"/>
<proteinExistence type="predicted"/>
<dbReference type="Proteomes" id="UP000064967">
    <property type="component" value="Chromosome"/>
</dbReference>
<reference evidence="2 3" key="1">
    <citation type="submission" date="2015-08" db="EMBL/GenBank/DDBJ databases">
        <authorList>
            <person name="Babu N.S."/>
            <person name="Beckwith C.J."/>
            <person name="Beseler K.G."/>
            <person name="Brison A."/>
            <person name="Carone J.V."/>
            <person name="Caskin T.P."/>
            <person name="Diamond M."/>
            <person name="Durham M.E."/>
            <person name="Foxe J.M."/>
            <person name="Go M."/>
            <person name="Henderson B.A."/>
            <person name="Jones I.B."/>
            <person name="McGettigan J.A."/>
            <person name="Micheletti S.J."/>
            <person name="Nasrallah M.E."/>
            <person name="Ortiz D."/>
            <person name="Piller C.R."/>
            <person name="Privatt S.R."/>
            <person name="Schneider S.L."/>
            <person name="Sharp S."/>
            <person name="Smith T.C."/>
            <person name="Stanton J.D."/>
            <person name="Ullery H.E."/>
            <person name="Wilson R.J."/>
            <person name="Serrano M.G."/>
            <person name="Buck G."/>
            <person name="Lee V."/>
            <person name="Wang Y."/>
            <person name="Carvalho R."/>
            <person name="Voegtly L."/>
            <person name="Shi R."/>
            <person name="Duckworth R."/>
            <person name="Johnson A."/>
            <person name="Loviza R."/>
            <person name="Walstead R."/>
            <person name="Shah Z."/>
            <person name="Kiflezghi M."/>
            <person name="Wade K."/>
            <person name="Ball S.L."/>
            <person name="Bradley K.W."/>
            <person name="Asai D.J."/>
            <person name="Bowman C.A."/>
            <person name="Russell D.A."/>
            <person name="Pope W.H."/>
            <person name="Jacobs-Sera D."/>
            <person name="Hendrix R.W."/>
            <person name="Hatfull G.F."/>
        </authorList>
    </citation>
    <scope>NUCLEOTIDE SEQUENCE [LARGE SCALE GENOMIC DNA]</scope>
    <source>
        <strain evidence="2 3">DSM 27648</strain>
    </source>
</reference>
<feature type="region of interest" description="Disordered" evidence="1">
    <location>
        <begin position="41"/>
        <end position="68"/>
    </location>
</feature>
<accession>A0A0K1PXK1</accession>
<dbReference type="AlphaFoldDB" id="A0A0K1PXK1"/>
<evidence type="ECO:0000313" key="3">
    <source>
        <dbReference type="Proteomes" id="UP000064967"/>
    </source>
</evidence>